<dbReference type="EMBL" id="CP119892">
    <property type="protein sequence ID" value="WFD25518.1"/>
    <property type="molecule type" value="Genomic_DNA"/>
</dbReference>
<dbReference type="PANTHER" id="PTHR11200">
    <property type="entry name" value="INOSITOL 5-PHOSPHATASE"/>
    <property type="match status" value="1"/>
</dbReference>
<dbReference type="GO" id="GO:0046856">
    <property type="term" value="P:phosphatidylinositol dephosphorylation"/>
    <property type="evidence" value="ECO:0007669"/>
    <property type="project" value="InterPro"/>
</dbReference>
<gene>
    <name evidence="4" type="ORF">MNAN1_000478</name>
</gene>
<evidence type="ECO:0000256" key="1">
    <source>
        <dbReference type="SAM" id="MobiDB-lite"/>
    </source>
</evidence>
<dbReference type="Gene3D" id="3.60.10.10">
    <property type="entry name" value="Endonuclease/exonuclease/phosphatase"/>
    <property type="match status" value="1"/>
</dbReference>
<reference evidence="4" key="1">
    <citation type="submission" date="2023-03" db="EMBL/GenBank/DDBJ databases">
        <title>Mating type loci evolution in Malassezia.</title>
        <authorList>
            <person name="Coelho M.A."/>
        </authorList>
    </citation>
    <scope>NUCLEOTIDE SEQUENCE</scope>
    <source>
        <strain evidence="4">CBS 9557</strain>
    </source>
</reference>
<dbReference type="PANTHER" id="PTHR11200:SF286">
    <property type="entry name" value="5-PHOSPHATASE, PUTATIVE (AFU_ORTHOLOGUE AFUA_5G07600)-RELATED"/>
    <property type="match status" value="1"/>
</dbReference>
<accession>A0AAF0EJJ7</accession>
<evidence type="ECO:0000313" key="4">
    <source>
        <dbReference type="EMBL" id="WFD25518.1"/>
    </source>
</evidence>
<dbReference type="AlphaFoldDB" id="A0AAF0EJJ7"/>
<sequence length="498" mass="55556">MDPASMAHGLRIQLASYNAGEQFDALPLPNLTEWLIPTVSESRQSGYATTPRPPSSVSPAMERGPREAPDLYAVAFQEFSPLPKSLAGRAGTMASRMDQEIRRTVRLHQSVVRDDHMYDPLELGGGPENYICVGQIVHAGLVLYVYACERPSTSLSSYPRRSVAQRVKEVRTAFVGTGIASLMGNKGAVGVRVTLASLVQGGQDEVFTFVCAHLAAHDHQVARRNCEWRQIVQRLVFDPTSVQPLPVLQEQLYGTQPSTSAQVQPAEPLDHHAYSMYDTHHLFVLGDLNYRLATGVSGAVNMQGQPLEPLDRQTVWSIARSLDAGRFASLLPYDQLVLEHAAGRTCQGLHVPDLSRYALLPTYKYKANGEMLQMSRKRLPGWPDRLLWASSDATRGSSAIVCELYRSLLRYTASDHKPITAIVQLPPQIDARSAFLRVPFPMDPHWRRWRTIGVVLDRMVGYLWSFLLLFGHGHLSLALLELALLGVLSWYWLQGRWL</sequence>
<dbReference type="InterPro" id="IPR000300">
    <property type="entry name" value="IPPc"/>
</dbReference>
<keyword evidence="2" id="KW-0472">Membrane</keyword>
<name>A0AAF0EJJ7_9BASI</name>
<evidence type="ECO:0000313" key="5">
    <source>
        <dbReference type="Proteomes" id="UP001213623"/>
    </source>
</evidence>
<keyword evidence="5" id="KW-1185">Reference proteome</keyword>
<feature type="transmembrane region" description="Helical" evidence="2">
    <location>
        <begin position="462"/>
        <end position="493"/>
    </location>
</feature>
<dbReference type="InterPro" id="IPR036691">
    <property type="entry name" value="Endo/exonu/phosph_ase_sf"/>
</dbReference>
<proteinExistence type="predicted"/>
<evidence type="ECO:0000256" key="2">
    <source>
        <dbReference type="SAM" id="Phobius"/>
    </source>
</evidence>
<dbReference type="Pfam" id="PF22669">
    <property type="entry name" value="Exo_endo_phos2"/>
    <property type="match status" value="1"/>
</dbReference>
<keyword evidence="2" id="KW-0812">Transmembrane</keyword>
<dbReference type="InterPro" id="IPR046985">
    <property type="entry name" value="IP5"/>
</dbReference>
<dbReference type="SMART" id="SM00128">
    <property type="entry name" value="IPPc"/>
    <property type="match status" value="1"/>
</dbReference>
<dbReference type="GO" id="GO:0004439">
    <property type="term" value="F:phosphatidylinositol-4,5-bisphosphate 5-phosphatase activity"/>
    <property type="evidence" value="ECO:0007669"/>
    <property type="project" value="TreeGrafter"/>
</dbReference>
<keyword evidence="2" id="KW-1133">Transmembrane helix</keyword>
<protein>
    <recommendedName>
        <fullName evidence="3">Inositol polyphosphate-related phosphatase domain-containing protein</fullName>
    </recommendedName>
</protein>
<evidence type="ECO:0000259" key="3">
    <source>
        <dbReference type="SMART" id="SM00128"/>
    </source>
</evidence>
<feature type="domain" description="Inositol polyphosphate-related phosphatase" evidence="3">
    <location>
        <begin position="8"/>
        <end position="432"/>
    </location>
</feature>
<organism evidence="4 5">
    <name type="scientific">Malassezia nana</name>
    <dbReference type="NCBI Taxonomy" id="180528"/>
    <lineage>
        <taxon>Eukaryota</taxon>
        <taxon>Fungi</taxon>
        <taxon>Dikarya</taxon>
        <taxon>Basidiomycota</taxon>
        <taxon>Ustilaginomycotina</taxon>
        <taxon>Malasseziomycetes</taxon>
        <taxon>Malasseziales</taxon>
        <taxon>Malasseziaceae</taxon>
        <taxon>Malassezia</taxon>
    </lineage>
</organism>
<feature type="region of interest" description="Disordered" evidence="1">
    <location>
        <begin position="42"/>
        <end position="64"/>
    </location>
</feature>
<dbReference type="Proteomes" id="UP001213623">
    <property type="component" value="Chromosome 1"/>
</dbReference>
<dbReference type="SUPFAM" id="SSF56219">
    <property type="entry name" value="DNase I-like"/>
    <property type="match status" value="1"/>
</dbReference>